<evidence type="ECO:0000313" key="1">
    <source>
        <dbReference type="EMBL" id="AGL86895.1"/>
    </source>
</evidence>
<protein>
    <recommendedName>
        <fullName evidence="3">Chemotaxis protein</fullName>
    </recommendedName>
</protein>
<proteinExistence type="predicted"/>
<dbReference type="AlphaFoldDB" id="A0A2C9ETC7"/>
<dbReference type="Proteomes" id="UP000013940">
    <property type="component" value="Chromosome"/>
</dbReference>
<dbReference type="KEGG" id="pprc:PFLCHA0_c51480"/>
<dbReference type="GeneID" id="57478145"/>
<name>A0A2C9ETC7_PSEPH</name>
<dbReference type="eggNOG" id="ENOG502Z9HF">
    <property type="taxonomic scope" value="Bacteria"/>
</dbReference>
<evidence type="ECO:0000313" key="2">
    <source>
        <dbReference type="Proteomes" id="UP000013940"/>
    </source>
</evidence>
<dbReference type="HOGENOM" id="CLU_034836_0_0_6"/>
<evidence type="ECO:0008006" key="3">
    <source>
        <dbReference type="Google" id="ProtNLM"/>
    </source>
</evidence>
<organism evidence="1 2">
    <name type="scientific">Pseudomonas protegens (strain DSM 19095 / LMG 27888 / CFBP 6595 / CHA0)</name>
    <dbReference type="NCBI Taxonomy" id="1124983"/>
    <lineage>
        <taxon>Bacteria</taxon>
        <taxon>Pseudomonadati</taxon>
        <taxon>Pseudomonadota</taxon>
        <taxon>Gammaproteobacteria</taxon>
        <taxon>Pseudomonadales</taxon>
        <taxon>Pseudomonadaceae</taxon>
        <taxon>Pseudomonas</taxon>
    </lineage>
</organism>
<accession>A0A2C9ETC7</accession>
<reference evidence="2" key="1">
    <citation type="journal article" date="2014" name="Genome Announc.">
        <title>Full-genome sequence of the plant growth-promoting bacterium Pseudomonas protegens CHA0.</title>
        <authorList>
            <person name="Jousset A."/>
            <person name="Schuldes J."/>
            <person name="Keel C."/>
            <person name="Maurhofer M."/>
            <person name="Daniel R."/>
            <person name="Scheu S."/>
            <person name="Thuermer A."/>
        </authorList>
    </citation>
    <scope>NUCLEOTIDE SEQUENCE [LARGE SCALE GENOMIC DNA]</scope>
    <source>
        <strain evidence="2">DSM 19095 / LMG 27888 / CFBP 6595 / CHA0</strain>
    </source>
</reference>
<gene>
    <name evidence="1" type="ORF">PFLCHA0_c51480</name>
</gene>
<sequence>MKLIIREYLAGLRERKELDALLPDLLSQMGLDVFSKPGVGGRQYGVDVAAIGSIDGGPETVYLFSVKSGDLGRTDWDSASPQSLRPSLNSIIDTYIGSHLPAPYQDKPIDICLCFGGNIKETVRLDVSSYINKNTKGNISFSEWNGEKLANLIERHFLREELLPECCRALLRKSIAILDEPDASYANFKRLIHLLLSDGAASEEELLMSLRQAYLCLWILFSWSRDQNNLESSYVSSELCVLHSWDKCKEFFAGATKTHISIRNTFNAIQLLHVQISANYMDRCVLPYTNKLHALSAAVFPSCSTDVNLKMFDVLGRVASLGLWNIWVLDSLARDERSSEYGVSVVETIRGLQCCISEMIINNPVLNTPCKDDQGIDIALAAWFLSLDFGVDIFVGDWLNQILGAAHYQIATKNQYPCNLDDYYKLIEHPQNSDAYFQEVTAGSVLYPYLALLAALIGDEEAFNRVRTIKKEFLEHCNFQIWFPDVNSENAFYSNKSSHGATLSHVSMEGEDGMSQFLDMVFKECEEAEGFNSLSAVKLRHWPLVVMACRHYRYPLPVHFFRGRYVQLKRNLTVG</sequence>
<dbReference type="RefSeq" id="WP_015636997.1">
    <property type="nucleotide sequence ID" value="NC_021237.1"/>
</dbReference>
<dbReference type="EMBL" id="CP003190">
    <property type="protein sequence ID" value="AGL86895.1"/>
    <property type="molecule type" value="Genomic_DNA"/>
</dbReference>